<proteinExistence type="predicted"/>
<dbReference type="EMBL" id="MU007051">
    <property type="protein sequence ID" value="KAF2428959.1"/>
    <property type="molecule type" value="Genomic_DNA"/>
</dbReference>
<reference evidence="2" key="1">
    <citation type="journal article" date="2020" name="Stud. Mycol.">
        <title>101 Dothideomycetes genomes: a test case for predicting lifestyles and emergence of pathogens.</title>
        <authorList>
            <person name="Haridas S."/>
            <person name="Albert R."/>
            <person name="Binder M."/>
            <person name="Bloem J."/>
            <person name="Labutti K."/>
            <person name="Salamov A."/>
            <person name="Andreopoulos B."/>
            <person name="Baker S."/>
            <person name="Barry K."/>
            <person name="Bills G."/>
            <person name="Bluhm B."/>
            <person name="Cannon C."/>
            <person name="Castanera R."/>
            <person name="Culley D."/>
            <person name="Daum C."/>
            <person name="Ezra D."/>
            <person name="Gonzalez J."/>
            <person name="Henrissat B."/>
            <person name="Kuo A."/>
            <person name="Liang C."/>
            <person name="Lipzen A."/>
            <person name="Lutzoni F."/>
            <person name="Magnuson J."/>
            <person name="Mondo S."/>
            <person name="Nolan M."/>
            <person name="Ohm R."/>
            <person name="Pangilinan J."/>
            <person name="Park H.-J."/>
            <person name="Ramirez L."/>
            <person name="Alfaro M."/>
            <person name="Sun H."/>
            <person name="Tritt A."/>
            <person name="Yoshinaga Y."/>
            <person name="Zwiers L.-H."/>
            <person name="Turgeon B."/>
            <person name="Goodwin S."/>
            <person name="Spatafora J."/>
            <person name="Crous P."/>
            <person name="Grigoriev I."/>
        </authorList>
    </citation>
    <scope>NUCLEOTIDE SEQUENCE</scope>
    <source>
        <strain evidence="2">CBS 130266</strain>
    </source>
</reference>
<dbReference type="Proteomes" id="UP000800235">
    <property type="component" value="Unassembled WGS sequence"/>
</dbReference>
<evidence type="ECO:0000256" key="1">
    <source>
        <dbReference type="SAM" id="SignalP"/>
    </source>
</evidence>
<dbReference type="AlphaFoldDB" id="A0A9P4TW76"/>
<gene>
    <name evidence="2" type="ORF">EJ08DRAFT_308493</name>
</gene>
<evidence type="ECO:0000313" key="2">
    <source>
        <dbReference type="EMBL" id="KAF2428959.1"/>
    </source>
</evidence>
<comment type="caution">
    <text evidence="2">The sequence shown here is derived from an EMBL/GenBank/DDBJ whole genome shotgun (WGS) entry which is preliminary data.</text>
</comment>
<accession>A0A9P4TW76</accession>
<feature type="chain" id="PRO_5040269680" evidence="1">
    <location>
        <begin position="21"/>
        <end position="276"/>
    </location>
</feature>
<keyword evidence="1" id="KW-0732">Signal</keyword>
<feature type="signal peptide" evidence="1">
    <location>
        <begin position="1"/>
        <end position="20"/>
    </location>
</feature>
<keyword evidence="3" id="KW-1185">Reference proteome</keyword>
<evidence type="ECO:0000313" key="3">
    <source>
        <dbReference type="Proteomes" id="UP000800235"/>
    </source>
</evidence>
<sequence length="276" mass="28034">MLHISITFALIFVHAFLGLGSPFSSSFSSSSLIEPRAIDVCKNVNGVLSILSALKAPATSFCGSLLNIAPSTTTTSFTLAGRTTTVLTTSTLTKIDASTATTRITQTALVSTTIITTTILTDRVTTTLTVTIGGGAKRAVMPRAPIATPAALAIFAKSILSTACSCLSIRVPLITSTSTLPAATATATSTIITTTTRSTAASTETDTTTTTSTATSTSVLTATTTSTTQVLATCRASNNACECSEVVPGACTQVPGSILCCSGVCLSQFSLIGFCQ</sequence>
<name>A0A9P4TW76_9PEZI</name>
<organism evidence="2 3">
    <name type="scientific">Tothia fuscella</name>
    <dbReference type="NCBI Taxonomy" id="1048955"/>
    <lineage>
        <taxon>Eukaryota</taxon>
        <taxon>Fungi</taxon>
        <taxon>Dikarya</taxon>
        <taxon>Ascomycota</taxon>
        <taxon>Pezizomycotina</taxon>
        <taxon>Dothideomycetes</taxon>
        <taxon>Pleosporomycetidae</taxon>
        <taxon>Venturiales</taxon>
        <taxon>Cylindrosympodiaceae</taxon>
        <taxon>Tothia</taxon>
    </lineage>
</organism>
<protein>
    <submittedName>
        <fullName evidence="2">Uncharacterized protein</fullName>
    </submittedName>
</protein>